<dbReference type="Proteomes" id="UP001216253">
    <property type="component" value="Unassembled WGS sequence"/>
</dbReference>
<protein>
    <submittedName>
        <fullName evidence="1">Uncharacterized protein</fullName>
    </submittedName>
</protein>
<sequence length="64" mass="7279">MRTRLSVCRRKARFRSEDEALGVAAQAAYPLRPYRCDRCGQFHLTGRTRGKRVPAFARANPKAS</sequence>
<reference evidence="1 2" key="1">
    <citation type="submission" date="2023-03" db="EMBL/GenBank/DDBJ databases">
        <title>NovoSphingobium album sp. nov. isolated from polycyclic aromatic hydrocarbons- and heavy-metal polluted soil.</title>
        <authorList>
            <person name="Liu Z."/>
            <person name="Wang K."/>
        </authorList>
    </citation>
    <scope>NUCLEOTIDE SEQUENCE [LARGE SCALE GENOMIC DNA]</scope>
    <source>
        <strain evidence="1 2">H3SJ31-1</strain>
    </source>
</reference>
<comment type="caution">
    <text evidence="1">The sequence shown here is derived from an EMBL/GenBank/DDBJ whole genome shotgun (WGS) entry which is preliminary data.</text>
</comment>
<gene>
    <name evidence="1" type="ORF">PYV00_16335</name>
</gene>
<name>A0ABT5WTP6_9SPHN</name>
<proteinExistence type="predicted"/>
<accession>A0ABT5WTP6</accession>
<keyword evidence="2" id="KW-1185">Reference proteome</keyword>
<evidence type="ECO:0000313" key="1">
    <source>
        <dbReference type="EMBL" id="MDE8653268.1"/>
    </source>
</evidence>
<organism evidence="1 2">
    <name type="scientific">Novosphingobium album</name>
    <name type="common">ex Liu et al. 2023</name>
    <dbReference type="NCBI Taxonomy" id="3031130"/>
    <lineage>
        <taxon>Bacteria</taxon>
        <taxon>Pseudomonadati</taxon>
        <taxon>Pseudomonadota</taxon>
        <taxon>Alphaproteobacteria</taxon>
        <taxon>Sphingomonadales</taxon>
        <taxon>Sphingomonadaceae</taxon>
        <taxon>Novosphingobium</taxon>
    </lineage>
</organism>
<dbReference type="EMBL" id="JARESE010000056">
    <property type="protein sequence ID" value="MDE8653268.1"/>
    <property type="molecule type" value="Genomic_DNA"/>
</dbReference>
<evidence type="ECO:0000313" key="2">
    <source>
        <dbReference type="Proteomes" id="UP001216253"/>
    </source>
</evidence>
<dbReference type="RefSeq" id="WP_275229378.1">
    <property type="nucleotide sequence ID" value="NZ_JARESE010000056.1"/>
</dbReference>